<evidence type="ECO:0000313" key="8">
    <source>
        <dbReference type="EMBL" id="MUN07986.1"/>
    </source>
</evidence>
<dbReference type="Gene3D" id="4.10.320.10">
    <property type="entry name" value="E3-binding domain"/>
    <property type="match status" value="1"/>
</dbReference>
<dbReference type="GO" id="GO:0045254">
    <property type="term" value="C:pyruvate dehydrogenase complex"/>
    <property type="evidence" value="ECO:0007669"/>
    <property type="project" value="InterPro"/>
</dbReference>
<dbReference type="AlphaFoldDB" id="A0A7C9HIP1"/>
<sequence>MATVVRMPEVLAGVTEAAIQAWLVETGQEVSVGTPLAEVETEKAVVEYAAEAEGTVLRLLVDPGAAVAIGEPIAVIGAPGETVDDGDGPDAAPDAAPATGSAVGEGRLFASPIVRRLAREQGIDLARLHGTGPGGRIVRRDLEAQAAGAASASQPGETTAAAATASATAAAPAELVEEVPLTRMRRAIARRVTESSATVPHFFLRADCRVDELLELRRRVNEAAPVKVSLNDFVVKACAGALADVPEANATWGETVIHRHRSADIAVAVAIDDGLLMPVVRGVDRLGLVELAATTADLAERGRSGRLRQDELEGGSFAVSNLGMYGTTEFSAIISPPHAGILAVGAARRMPVVDDEGGLGVAAIMTVTLSADHRVLDGALAARWLAAFQRRIEQPLSILL</sequence>
<feature type="domain" description="Lipoyl-binding" evidence="6">
    <location>
        <begin position="2"/>
        <end position="77"/>
    </location>
</feature>
<dbReference type="InterPro" id="IPR000089">
    <property type="entry name" value="Biotin_lipoyl"/>
</dbReference>
<keyword evidence="9" id="KW-1185">Reference proteome</keyword>
<keyword evidence="8" id="KW-0670">Pyruvate</keyword>
<dbReference type="InterPro" id="IPR001078">
    <property type="entry name" value="2-oxoacid_DH_actylTfrase"/>
</dbReference>
<gene>
    <name evidence="8" type="ORF">GLX25_12775</name>
</gene>
<dbReference type="SUPFAM" id="SSF51230">
    <property type="entry name" value="Single hybrid motif"/>
    <property type="match status" value="1"/>
</dbReference>
<name>A0A7C9HIP1_9MICO</name>
<evidence type="ECO:0000256" key="2">
    <source>
        <dbReference type="ARBA" id="ARBA00007317"/>
    </source>
</evidence>
<keyword evidence="4" id="KW-0012">Acyltransferase</keyword>
<protein>
    <recommendedName>
        <fullName evidence="4">Dihydrolipoamide acetyltransferase component of pyruvate dehydrogenase complex</fullName>
        <ecNumber evidence="4">2.3.1.-</ecNumber>
    </recommendedName>
</protein>
<keyword evidence="3 4" id="KW-0450">Lipoyl</keyword>
<dbReference type="InterPro" id="IPR045257">
    <property type="entry name" value="E2/Pdx1"/>
</dbReference>
<evidence type="ECO:0000259" key="7">
    <source>
        <dbReference type="PROSITE" id="PS51826"/>
    </source>
</evidence>
<dbReference type="Pfam" id="PF00364">
    <property type="entry name" value="Biotin_lipoyl"/>
    <property type="match status" value="1"/>
</dbReference>
<comment type="caution">
    <text evidence="8">The sequence shown here is derived from an EMBL/GenBank/DDBJ whole genome shotgun (WGS) entry which is preliminary data.</text>
</comment>
<dbReference type="Proteomes" id="UP000480122">
    <property type="component" value="Unassembled WGS sequence"/>
</dbReference>
<feature type="region of interest" description="Disordered" evidence="5">
    <location>
        <begin position="80"/>
        <end position="102"/>
    </location>
</feature>
<dbReference type="OrthoDB" id="9805770at2"/>
<dbReference type="SUPFAM" id="SSF52777">
    <property type="entry name" value="CoA-dependent acyltransferases"/>
    <property type="match status" value="1"/>
</dbReference>
<dbReference type="InterPro" id="IPR023213">
    <property type="entry name" value="CAT-like_dom_sf"/>
</dbReference>
<dbReference type="GO" id="GO:0006086">
    <property type="term" value="P:pyruvate decarboxylation to acetyl-CoA"/>
    <property type="evidence" value="ECO:0007669"/>
    <property type="project" value="InterPro"/>
</dbReference>
<comment type="cofactor">
    <cofactor evidence="1 4">
        <name>(R)-lipoate</name>
        <dbReference type="ChEBI" id="CHEBI:83088"/>
    </cofactor>
</comment>
<dbReference type="PROSITE" id="PS50968">
    <property type="entry name" value="BIOTINYL_LIPOYL"/>
    <property type="match status" value="1"/>
</dbReference>
<dbReference type="Pfam" id="PF00198">
    <property type="entry name" value="2-oxoacid_dh"/>
    <property type="match status" value="1"/>
</dbReference>
<evidence type="ECO:0000313" key="9">
    <source>
        <dbReference type="Proteomes" id="UP000480122"/>
    </source>
</evidence>
<dbReference type="PANTHER" id="PTHR23151">
    <property type="entry name" value="DIHYDROLIPOAMIDE ACETYL/SUCCINYL-TRANSFERASE-RELATED"/>
    <property type="match status" value="1"/>
</dbReference>
<feature type="compositionally biased region" description="Low complexity" evidence="5">
    <location>
        <begin position="89"/>
        <end position="98"/>
    </location>
</feature>
<evidence type="ECO:0000256" key="4">
    <source>
        <dbReference type="RuleBase" id="RU003423"/>
    </source>
</evidence>
<reference evidence="8 9" key="1">
    <citation type="submission" date="2019-11" db="EMBL/GenBank/DDBJ databases">
        <title>Agromyces kandeliae sp. nov., isolated from mangrove soil.</title>
        <authorList>
            <person name="Wang R."/>
        </authorList>
    </citation>
    <scope>NUCLEOTIDE SEQUENCE [LARGE SCALE GENOMIC DNA]</scope>
    <source>
        <strain evidence="8 9">JCM 11431</strain>
    </source>
</reference>
<proteinExistence type="inferred from homology"/>
<dbReference type="EMBL" id="WODA01000023">
    <property type="protein sequence ID" value="MUN07986.1"/>
    <property type="molecule type" value="Genomic_DNA"/>
</dbReference>
<evidence type="ECO:0000256" key="3">
    <source>
        <dbReference type="ARBA" id="ARBA00022823"/>
    </source>
</evidence>
<dbReference type="CDD" id="cd06849">
    <property type="entry name" value="lipoyl_domain"/>
    <property type="match status" value="1"/>
</dbReference>
<dbReference type="Gene3D" id="2.40.50.100">
    <property type="match status" value="1"/>
</dbReference>
<evidence type="ECO:0000256" key="1">
    <source>
        <dbReference type="ARBA" id="ARBA00001938"/>
    </source>
</evidence>
<dbReference type="RefSeq" id="WP_155842826.1">
    <property type="nucleotide sequence ID" value="NZ_BAAAIA010000001.1"/>
</dbReference>
<evidence type="ECO:0000256" key="5">
    <source>
        <dbReference type="SAM" id="MobiDB-lite"/>
    </source>
</evidence>
<dbReference type="InterPro" id="IPR004167">
    <property type="entry name" value="PSBD"/>
</dbReference>
<dbReference type="GO" id="GO:0016746">
    <property type="term" value="F:acyltransferase activity"/>
    <property type="evidence" value="ECO:0007669"/>
    <property type="project" value="UniProtKB-KW"/>
</dbReference>
<comment type="similarity">
    <text evidence="2 4">Belongs to the 2-oxoacid dehydrogenase family.</text>
</comment>
<dbReference type="Gene3D" id="3.30.559.10">
    <property type="entry name" value="Chloramphenicol acetyltransferase-like domain"/>
    <property type="match status" value="1"/>
</dbReference>
<keyword evidence="4 8" id="KW-0808">Transferase</keyword>
<evidence type="ECO:0000259" key="6">
    <source>
        <dbReference type="PROSITE" id="PS50968"/>
    </source>
</evidence>
<dbReference type="SUPFAM" id="SSF47005">
    <property type="entry name" value="Peripheral subunit-binding domain of 2-oxo acid dehydrogenase complex"/>
    <property type="match status" value="1"/>
</dbReference>
<dbReference type="PANTHER" id="PTHR23151:SF90">
    <property type="entry name" value="DIHYDROLIPOYLLYSINE-RESIDUE ACETYLTRANSFERASE COMPONENT OF PYRUVATE DEHYDROGENASE COMPLEX, MITOCHONDRIAL-RELATED"/>
    <property type="match status" value="1"/>
</dbReference>
<organism evidence="8 9">
    <name type="scientific">Agromyces luteolus</name>
    <dbReference type="NCBI Taxonomy" id="88373"/>
    <lineage>
        <taxon>Bacteria</taxon>
        <taxon>Bacillati</taxon>
        <taxon>Actinomycetota</taxon>
        <taxon>Actinomycetes</taxon>
        <taxon>Micrococcales</taxon>
        <taxon>Microbacteriaceae</taxon>
        <taxon>Agromyces</taxon>
    </lineage>
</organism>
<dbReference type="InterPro" id="IPR036625">
    <property type="entry name" value="E3-bd_dom_sf"/>
</dbReference>
<accession>A0A7C9HIP1</accession>
<dbReference type="EC" id="2.3.1.-" evidence="4"/>
<feature type="domain" description="Peripheral subunit-binding (PSBD)" evidence="7">
    <location>
        <begin position="109"/>
        <end position="146"/>
    </location>
</feature>
<dbReference type="PROSITE" id="PS51826">
    <property type="entry name" value="PSBD"/>
    <property type="match status" value="1"/>
</dbReference>
<dbReference type="Pfam" id="PF02817">
    <property type="entry name" value="E3_binding"/>
    <property type="match status" value="1"/>
</dbReference>
<dbReference type="InterPro" id="IPR011053">
    <property type="entry name" value="Single_hybrid_motif"/>
</dbReference>